<dbReference type="AlphaFoldDB" id="A0A1V0RJU8"/>
<evidence type="ECO:0000313" key="2">
    <source>
        <dbReference type="Proteomes" id="UP000192273"/>
    </source>
</evidence>
<keyword evidence="1" id="KW-0808">Transferase</keyword>
<sequence length="322" mass="36910">MNAAPNWGVVATIKAPTRDILTFAAHHLDLGAHRVHVYLDAPDPQAEAALRAHPKCRVILCDDDYWNRRSRKGRPDKHQPRQSLNATHCLNKRPQVDWLAHIDVDEFLWSEIPIADRLARVAPDRLSARVRPIEALDPGPYKIEAEPYRAYKSCALSQADRRAQTNAIYPTYGPYLNGGFLSHVAGKVFVRTGQPDISLRIHNAFRNKVMDDKAEELHELRLCHHHAATWDHWLAAYRYRLSLGSYRAELKPAPHSDGYAFNMHEFFHMLEEDGGEPALRRFFSEVCTATPELQKRLASYGHLHHINLDLDAKRARHFPEHS</sequence>
<organism evidence="1 2">
    <name type="scientific">Roseovarius mucosus</name>
    <dbReference type="NCBI Taxonomy" id="215743"/>
    <lineage>
        <taxon>Bacteria</taxon>
        <taxon>Pseudomonadati</taxon>
        <taxon>Pseudomonadota</taxon>
        <taxon>Alphaproteobacteria</taxon>
        <taxon>Rhodobacterales</taxon>
        <taxon>Roseobacteraceae</taxon>
        <taxon>Roseovarius</taxon>
    </lineage>
</organism>
<accession>A0A1V0RJU8</accession>
<gene>
    <name evidence="1" type="ORF">ROSMUCSMR3_00430</name>
</gene>
<dbReference type="KEGG" id="rmm:ROSMUCSMR3_00430"/>
<name>A0A1V0RJU8_9RHOB</name>
<keyword evidence="2" id="KW-1185">Reference proteome</keyword>
<protein>
    <submittedName>
        <fullName evidence="1">Glycosyl transferase family 2</fullName>
    </submittedName>
</protein>
<evidence type="ECO:0000313" key="1">
    <source>
        <dbReference type="EMBL" id="ARE81935.1"/>
    </source>
</evidence>
<dbReference type="Proteomes" id="UP000192273">
    <property type="component" value="Chromosome"/>
</dbReference>
<dbReference type="EMBL" id="CP020474">
    <property type="protein sequence ID" value="ARE81935.1"/>
    <property type="molecule type" value="Genomic_DNA"/>
</dbReference>
<proteinExistence type="predicted"/>
<dbReference type="Pfam" id="PF13704">
    <property type="entry name" value="Glyco_tranf_2_4"/>
    <property type="match status" value="1"/>
</dbReference>
<dbReference type="GO" id="GO:0016740">
    <property type="term" value="F:transferase activity"/>
    <property type="evidence" value="ECO:0007669"/>
    <property type="project" value="UniProtKB-KW"/>
</dbReference>
<dbReference type="OrthoDB" id="7203640at2"/>
<reference evidence="1 2" key="1">
    <citation type="submission" date="2017-03" db="EMBL/GenBank/DDBJ databases">
        <title>Genome Sequence of Roseovarius mucosus strain SMR3 Isolated from a culture of the Diatom Skeletonema marinoi.</title>
        <authorList>
            <person name="Topel M."/>
            <person name="Pinder M."/>
            <person name="Johansson O.N."/>
            <person name="Kourtchenko O."/>
            <person name="Godhe A."/>
            <person name="Clarke A.K."/>
        </authorList>
    </citation>
    <scope>NUCLEOTIDE SEQUENCE [LARGE SCALE GENOMIC DNA]</scope>
    <source>
        <strain evidence="1 2">SMR3</strain>
    </source>
</reference>
<dbReference type="RefSeq" id="WP_081506296.1">
    <property type="nucleotide sequence ID" value="NZ_CP020474.1"/>
</dbReference>